<dbReference type="GO" id="GO:0016740">
    <property type="term" value="F:transferase activity"/>
    <property type="evidence" value="ECO:0007669"/>
    <property type="project" value="UniProtKB-KW"/>
</dbReference>
<accession>A0ABS0XUU7</accession>
<evidence type="ECO:0000256" key="1">
    <source>
        <dbReference type="ARBA" id="ARBA00022679"/>
    </source>
</evidence>
<name>A0ABS0XUU7_9HYPH</name>
<evidence type="ECO:0000313" key="3">
    <source>
        <dbReference type="Proteomes" id="UP000620670"/>
    </source>
</evidence>
<dbReference type="PANTHER" id="PTHR48207">
    <property type="entry name" value="SUCCINATE--HYDROXYMETHYLGLUTARATE COA-TRANSFERASE"/>
    <property type="match status" value="1"/>
</dbReference>
<dbReference type="Pfam" id="PF02515">
    <property type="entry name" value="CoA_transf_3"/>
    <property type="match status" value="1"/>
</dbReference>
<dbReference type="InterPro" id="IPR050483">
    <property type="entry name" value="CoA-transferase_III_domain"/>
</dbReference>
<evidence type="ECO:0000313" key="2">
    <source>
        <dbReference type="EMBL" id="MBJ6123819.1"/>
    </source>
</evidence>
<keyword evidence="1 2" id="KW-0808">Transferase</keyword>
<sequence>MASAQPNDAEGLPLEGLRVLEIGHYIAAPFATRLLADLGAEVIKIEPPVSGDPVRKWGAAEDGHTYWWSVHGRNKKCVTLDLKSEEGRALLKDLVAQSDALVENLRPGQLARLGFDDAQLHEIRRDLVICHVSGYGLTGPLADRACFGAIGEALGGLRHLSNHTPGTTDLPPVRVGISIGDSLAGLYAAIAVLAGLWSKSPKGRVADVALTESVLSVMEGVLPEYGATGLVREPSGGRISTAAPTNAFPTADGGWVLIAANSDALFRTLCEVMERPDMADDPCYRDNPARCRNVDALEAEIGAWTRRYDAKSLERRLAQADIPSSRVYTAADIAEDEQYNARRMVQWVDDPKLGKVLHPGTVPMFGSSSRDVRWTGPSIGAHNRDVYGGLLSLDEAQLDRLSRNGTI</sequence>
<proteinExistence type="predicted"/>
<dbReference type="InterPro" id="IPR044855">
    <property type="entry name" value="CoA-Trfase_III_dom3_sf"/>
</dbReference>
<dbReference type="RefSeq" id="WP_199045609.1">
    <property type="nucleotide sequence ID" value="NZ_JAELXT010000001.1"/>
</dbReference>
<reference evidence="3" key="1">
    <citation type="submission" date="2020-12" db="EMBL/GenBank/DDBJ databases">
        <title>Hymenobacter sp.</title>
        <authorList>
            <person name="Kim M.K."/>
        </authorList>
    </citation>
    <scope>NUCLEOTIDE SEQUENCE [LARGE SCALE GENOMIC DNA]</scope>
    <source>
        <strain evidence="3">BT325</strain>
    </source>
</reference>
<dbReference type="Proteomes" id="UP000620670">
    <property type="component" value="Unassembled WGS sequence"/>
</dbReference>
<organism evidence="2 3">
    <name type="scientific">Microvirga splendida</name>
    <dbReference type="NCBI Taxonomy" id="2795727"/>
    <lineage>
        <taxon>Bacteria</taxon>
        <taxon>Pseudomonadati</taxon>
        <taxon>Pseudomonadota</taxon>
        <taxon>Alphaproteobacteria</taxon>
        <taxon>Hyphomicrobiales</taxon>
        <taxon>Methylobacteriaceae</taxon>
        <taxon>Microvirga</taxon>
    </lineage>
</organism>
<dbReference type="PANTHER" id="PTHR48207:SF3">
    <property type="entry name" value="SUCCINATE--HYDROXYMETHYLGLUTARATE COA-TRANSFERASE"/>
    <property type="match status" value="1"/>
</dbReference>
<dbReference type="Gene3D" id="3.40.50.10540">
    <property type="entry name" value="Crotonobetainyl-coa:carnitine coa-transferase, domain 1"/>
    <property type="match status" value="1"/>
</dbReference>
<keyword evidence="3" id="KW-1185">Reference proteome</keyword>
<gene>
    <name evidence="2" type="ORF">JAO75_00230</name>
</gene>
<dbReference type="SUPFAM" id="SSF89796">
    <property type="entry name" value="CoA-transferase family III (CaiB/BaiF)"/>
    <property type="match status" value="1"/>
</dbReference>
<comment type="caution">
    <text evidence="2">The sequence shown here is derived from an EMBL/GenBank/DDBJ whole genome shotgun (WGS) entry which is preliminary data.</text>
</comment>
<dbReference type="InterPro" id="IPR023606">
    <property type="entry name" value="CoA-Trfase_III_dom_1_sf"/>
</dbReference>
<dbReference type="EMBL" id="JAELXT010000001">
    <property type="protein sequence ID" value="MBJ6123819.1"/>
    <property type="molecule type" value="Genomic_DNA"/>
</dbReference>
<dbReference type="InterPro" id="IPR003673">
    <property type="entry name" value="CoA-Trfase_fam_III"/>
</dbReference>
<protein>
    <submittedName>
        <fullName evidence="2">CoA transferase</fullName>
    </submittedName>
</protein>
<dbReference type="Gene3D" id="3.30.1540.10">
    <property type="entry name" value="formyl-coa transferase, domain 3"/>
    <property type="match status" value="1"/>
</dbReference>